<evidence type="ECO:0008006" key="4">
    <source>
        <dbReference type="Google" id="ProtNLM"/>
    </source>
</evidence>
<dbReference type="AlphaFoldDB" id="A0AAV3QTY9"/>
<evidence type="ECO:0000313" key="3">
    <source>
        <dbReference type="Proteomes" id="UP001454036"/>
    </source>
</evidence>
<accession>A0AAV3QTY9</accession>
<sequence>MESINVKVLDQRIDMSSEDPDNGTNVNDTCPDDTSWIVDGKTVDDKCDDSMDIQPSSRIQKSHHVDNIIGQLDHGVTTRKEPVDYKRMVGLIGESCFISKEEPKNDDEALKDKHWISGIQDELL</sequence>
<dbReference type="EMBL" id="BAABME010006110">
    <property type="protein sequence ID" value="GAA0167474.1"/>
    <property type="molecule type" value="Genomic_DNA"/>
</dbReference>
<keyword evidence="3" id="KW-1185">Reference proteome</keyword>
<reference evidence="2 3" key="1">
    <citation type="submission" date="2024-01" db="EMBL/GenBank/DDBJ databases">
        <title>The complete chloroplast genome sequence of Lithospermum erythrorhizon: insights into the phylogenetic relationship among Boraginaceae species and the maternal lineages of purple gromwells.</title>
        <authorList>
            <person name="Okada T."/>
            <person name="Watanabe K."/>
        </authorList>
    </citation>
    <scope>NUCLEOTIDE SEQUENCE [LARGE SCALE GENOMIC DNA]</scope>
</reference>
<name>A0AAV3QTY9_LITER</name>
<organism evidence="2 3">
    <name type="scientific">Lithospermum erythrorhizon</name>
    <name type="common">Purple gromwell</name>
    <name type="synonym">Lithospermum officinale var. erythrorhizon</name>
    <dbReference type="NCBI Taxonomy" id="34254"/>
    <lineage>
        <taxon>Eukaryota</taxon>
        <taxon>Viridiplantae</taxon>
        <taxon>Streptophyta</taxon>
        <taxon>Embryophyta</taxon>
        <taxon>Tracheophyta</taxon>
        <taxon>Spermatophyta</taxon>
        <taxon>Magnoliopsida</taxon>
        <taxon>eudicotyledons</taxon>
        <taxon>Gunneridae</taxon>
        <taxon>Pentapetalae</taxon>
        <taxon>asterids</taxon>
        <taxon>lamiids</taxon>
        <taxon>Boraginales</taxon>
        <taxon>Boraginaceae</taxon>
        <taxon>Boraginoideae</taxon>
        <taxon>Lithospermeae</taxon>
        <taxon>Lithospermum</taxon>
    </lineage>
</organism>
<gene>
    <name evidence="2" type="ORF">LIER_22400</name>
</gene>
<feature type="region of interest" description="Disordered" evidence="1">
    <location>
        <begin position="1"/>
        <end position="33"/>
    </location>
</feature>
<evidence type="ECO:0000256" key="1">
    <source>
        <dbReference type="SAM" id="MobiDB-lite"/>
    </source>
</evidence>
<proteinExistence type="predicted"/>
<protein>
    <recommendedName>
        <fullName evidence="4">Mitochondrial protein</fullName>
    </recommendedName>
</protein>
<comment type="caution">
    <text evidence="2">The sequence shown here is derived from an EMBL/GenBank/DDBJ whole genome shotgun (WGS) entry which is preliminary data.</text>
</comment>
<dbReference type="Proteomes" id="UP001454036">
    <property type="component" value="Unassembled WGS sequence"/>
</dbReference>
<evidence type="ECO:0000313" key="2">
    <source>
        <dbReference type="EMBL" id="GAA0167474.1"/>
    </source>
</evidence>